<organism evidence="1 2">
    <name type="scientific">Modicella reniformis</name>
    <dbReference type="NCBI Taxonomy" id="1440133"/>
    <lineage>
        <taxon>Eukaryota</taxon>
        <taxon>Fungi</taxon>
        <taxon>Fungi incertae sedis</taxon>
        <taxon>Mucoromycota</taxon>
        <taxon>Mortierellomycotina</taxon>
        <taxon>Mortierellomycetes</taxon>
        <taxon>Mortierellales</taxon>
        <taxon>Mortierellaceae</taxon>
        <taxon>Modicella</taxon>
    </lineage>
</organism>
<keyword evidence="2" id="KW-1185">Reference proteome</keyword>
<evidence type="ECO:0000313" key="1">
    <source>
        <dbReference type="EMBL" id="KAF9962896.1"/>
    </source>
</evidence>
<dbReference type="EMBL" id="JAAAHW010006344">
    <property type="protein sequence ID" value="KAF9962896.1"/>
    <property type="molecule type" value="Genomic_DNA"/>
</dbReference>
<reference evidence="1" key="1">
    <citation type="journal article" date="2020" name="Fungal Divers.">
        <title>Resolving the Mortierellaceae phylogeny through synthesis of multi-gene phylogenetics and phylogenomics.</title>
        <authorList>
            <person name="Vandepol N."/>
            <person name="Liber J."/>
            <person name="Desiro A."/>
            <person name="Na H."/>
            <person name="Kennedy M."/>
            <person name="Barry K."/>
            <person name="Grigoriev I.V."/>
            <person name="Miller A.N."/>
            <person name="O'Donnell K."/>
            <person name="Stajich J.E."/>
            <person name="Bonito G."/>
        </authorList>
    </citation>
    <scope>NUCLEOTIDE SEQUENCE</scope>
    <source>
        <strain evidence="1">MES-2147</strain>
    </source>
</reference>
<dbReference type="AlphaFoldDB" id="A0A9P6J501"/>
<dbReference type="OrthoDB" id="2387940at2759"/>
<sequence>MLCKIEEELTTGSISPRTESDTLSVQFIDIYRGLIYDLPKTYFAFDLAGEDTFVHRTLHTFFSVIFKDFKLDWANSHSIGSKARRQPEGGEGKRPDLQITRKGHTIATLEIKPPSFDRRSNVYLSDRWKLASLAKDALDVQLRLNVDLPFHAAIQVFGHRMEINTMTLHQGVYHFHCVHHVYLPRARDDVGTVCNTIRALLSVEAWLDKFEFPPQYLPHGARTPPRKANDVKMTLLTPTKRPLF</sequence>
<name>A0A9P6J501_9FUNG</name>
<evidence type="ECO:0000313" key="2">
    <source>
        <dbReference type="Proteomes" id="UP000749646"/>
    </source>
</evidence>
<protein>
    <submittedName>
        <fullName evidence="1">Uncharacterized protein</fullName>
    </submittedName>
</protein>
<accession>A0A9P6J501</accession>
<gene>
    <name evidence="1" type="ORF">BGZ65_007290</name>
</gene>
<comment type="caution">
    <text evidence="1">The sequence shown here is derived from an EMBL/GenBank/DDBJ whole genome shotgun (WGS) entry which is preliminary data.</text>
</comment>
<proteinExistence type="predicted"/>
<dbReference type="Proteomes" id="UP000749646">
    <property type="component" value="Unassembled WGS sequence"/>
</dbReference>